<sequence length="1029" mass="113498">MPTSAVRNRIASFEAQSSPTGSSVARTPSQNQNKNKNQNNYRPGRTSIAAKKKRDALRQQQQEQQEQQQKQQDQERLVQAQQAEFNANKNNNNEDNTTGRLSQESSTTSKASENRKSRIRQSKEQQIRENVPNLFEKRRNRRVLQQRRLRKNADDVVDLVPDSPGDDSNGSSADGTRWSKIQRMRNKGSDNNVGSSPSRKIDNQNNSRSINNNNRIVQRQSSVGTSVTTSNNSAVTSIIRNTSTANNLKLRGRNFVKGKTATSTTIDKMMSATVETRRQRQEEEMMTTKAFQSNSESSFNNHHHSSHSRGSYNNNNSNHNSNHNSPSHHSLRSHGSTSDIMNGSHHQQYDASLEAVTDDDATHATLTSVHQIMEESNNKQNHNHNMTNHSAYETLESQFVSSSSSRNNNNPNSTSQQASYDSSVGHSWQPSSSRYNRGGAGGGSRQAATSGDIFKTSNNNNSISNSQFGRSIWNGMDEEKSERARIQTASSSDYDTDGDMSKTSRQSTHFVEGPSHSQTTDVNDFFTSSRFSQQPNNNNNNNNNLSTNSNSNNNNIMNNNINNNSNSASTNNNTNSNRRIDDDERTFDYGDRDDDSNGGTSHAARRRKEAERRAWLAAASNDQNSAHLQQSIHQHDGSTNGNNGEPLLLNKEDMEQFVMKDTPSFRLSAGVAGVATMGCIVFGPVGLLIGVAAGGLGFGFMQIPEEERKKIQAKAEKAVTNLQEKACDASETMTSSCLNTYQDSGVADHVPHCISSNVAEHLVPNCPTGGTAKSENFFNTAGGATDSVQINSNTDHNRPTHPSVSPTGPSGPLVEIKKTSLLHNERLRNKKVACLRNVRILPIAQIHGLDPSSQPRAWLDVVASANTTSEQKNEATEEILLLAKDKRRAKIFLDEGILDYIIWTLSRYFEKLEVVGKTTDWANPDITASEKTAANLAALCCVTLGKAHCAAIHTEGDLLLMSMYERGTVPEERQVAQMLHEIPHHARVTKTNDPTVVQPSKEVFAPRQLSLSQAEELARSIKAVAEGQL</sequence>
<feature type="region of interest" description="Disordered" evidence="1">
    <location>
        <begin position="1"/>
        <end position="134"/>
    </location>
</feature>
<accession>A0A1E7FGU5</accession>
<feature type="region of interest" description="Disordered" evidence="1">
    <location>
        <begin position="397"/>
        <end position="643"/>
    </location>
</feature>
<feature type="region of interest" description="Disordered" evidence="1">
    <location>
        <begin position="273"/>
        <end position="344"/>
    </location>
</feature>
<keyword evidence="3" id="KW-1185">Reference proteome</keyword>
<feature type="compositionally biased region" description="Low complexity" evidence="1">
    <location>
        <begin position="308"/>
        <end position="328"/>
    </location>
</feature>
<gene>
    <name evidence="2" type="ORF">FRACYDRAFT_237783</name>
</gene>
<feature type="compositionally biased region" description="Polar residues" evidence="1">
    <location>
        <begin position="792"/>
        <end position="808"/>
    </location>
</feature>
<proteinExistence type="predicted"/>
<feature type="compositionally biased region" description="Polar residues" evidence="1">
    <location>
        <begin position="189"/>
        <end position="198"/>
    </location>
</feature>
<feature type="compositionally biased region" description="Low complexity" evidence="1">
    <location>
        <begin position="79"/>
        <end position="96"/>
    </location>
</feature>
<feature type="region of interest" description="Disordered" evidence="1">
    <location>
        <begin position="154"/>
        <end position="231"/>
    </location>
</feature>
<organism evidence="2 3">
    <name type="scientific">Fragilariopsis cylindrus CCMP1102</name>
    <dbReference type="NCBI Taxonomy" id="635003"/>
    <lineage>
        <taxon>Eukaryota</taxon>
        <taxon>Sar</taxon>
        <taxon>Stramenopiles</taxon>
        <taxon>Ochrophyta</taxon>
        <taxon>Bacillariophyta</taxon>
        <taxon>Bacillariophyceae</taxon>
        <taxon>Bacillariophycidae</taxon>
        <taxon>Bacillariales</taxon>
        <taxon>Bacillariaceae</taxon>
        <taxon>Fragilariopsis</taxon>
    </lineage>
</organism>
<feature type="compositionally biased region" description="Basic and acidic residues" evidence="1">
    <location>
        <begin position="112"/>
        <end position="127"/>
    </location>
</feature>
<feature type="compositionally biased region" description="Low complexity" evidence="1">
    <location>
        <begin position="203"/>
        <end position="231"/>
    </location>
</feature>
<feature type="compositionally biased region" description="Polar residues" evidence="1">
    <location>
        <begin position="620"/>
        <end position="643"/>
    </location>
</feature>
<feature type="compositionally biased region" description="Polar residues" evidence="1">
    <location>
        <begin position="501"/>
        <end position="535"/>
    </location>
</feature>
<evidence type="ECO:0000256" key="1">
    <source>
        <dbReference type="SAM" id="MobiDB-lite"/>
    </source>
</evidence>
<reference evidence="2 3" key="1">
    <citation type="submission" date="2016-09" db="EMBL/GenBank/DDBJ databases">
        <title>Extensive genetic diversity and differential bi-allelic expression allows diatom success in the polar Southern Ocean.</title>
        <authorList>
            <consortium name="DOE Joint Genome Institute"/>
            <person name="Mock T."/>
            <person name="Otillar R.P."/>
            <person name="Strauss J."/>
            <person name="Dupont C."/>
            <person name="Frickenhaus S."/>
            <person name="Maumus F."/>
            <person name="Mcmullan M."/>
            <person name="Sanges R."/>
            <person name="Schmutz J."/>
            <person name="Toseland A."/>
            <person name="Valas R."/>
            <person name="Veluchamy A."/>
            <person name="Ward B.J."/>
            <person name="Allen A."/>
            <person name="Barry K."/>
            <person name="Falciatore A."/>
            <person name="Ferrante M."/>
            <person name="Fortunato A.E."/>
            <person name="Gloeckner G."/>
            <person name="Gruber A."/>
            <person name="Hipkin R."/>
            <person name="Janech M."/>
            <person name="Kroth P."/>
            <person name="Leese F."/>
            <person name="Lindquist E."/>
            <person name="Lyon B.R."/>
            <person name="Martin J."/>
            <person name="Mayer C."/>
            <person name="Parker M."/>
            <person name="Quesneville H."/>
            <person name="Raymond J."/>
            <person name="Uhlig C."/>
            <person name="Valentin K.U."/>
            <person name="Worden A.Z."/>
            <person name="Armbrust E.V."/>
            <person name="Bowler C."/>
            <person name="Green B."/>
            <person name="Moulton V."/>
            <person name="Van Oosterhout C."/>
            <person name="Grigoriev I."/>
        </authorList>
    </citation>
    <scope>NUCLEOTIDE SEQUENCE [LARGE SCALE GENOMIC DNA]</scope>
    <source>
        <strain evidence="2 3">CCMP1102</strain>
    </source>
</reference>
<dbReference type="InParanoid" id="A0A1E7FGU5"/>
<protein>
    <submittedName>
        <fullName evidence="2">Uncharacterized protein</fullName>
    </submittedName>
</protein>
<feature type="compositionally biased region" description="Low complexity" evidence="1">
    <location>
        <begin position="445"/>
        <end position="466"/>
    </location>
</feature>
<feature type="compositionally biased region" description="Polar residues" evidence="1">
    <location>
        <begin position="14"/>
        <end position="29"/>
    </location>
</feature>
<dbReference type="Proteomes" id="UP000095751">
    <property type="component" value="Unassembled WGS sequence"/>
</dbReference>
<dbReference type="KEGG" id="fcy:FRACYDRAFT_237783"/>
<feature type="compositionally biased region" description="Low complexity" evidence="1">
    <location>
        <begin position="59"/>
        <end position="71"/>
    </location>
</feature>
<evidence type="ECO:0000313" key="2">
    <source>
        <dbReference type="EMBL" id="OEU17367.1"/>
    </source>
</evidence>
<dbReference type="OrthoDB" id="48606at2759"/>
<feature type="compositionally biased region" description="Basic and acidic residues" evidence="1">
    <location>
        <begin position="578"/>
        <end position="590"/>
    </location>
</feature>
<feature type="region of interest" description="Disordered" evidence="1">
    <location>
        <begin position="792"/>
        <end position="813"/>
    </location>
</feature>
<evidence type="ECO:0000313" key="3">
    <source>
        <dbReference type="Proteomes" id="UP000095751"/>
    </source>
</evidence>
<dbReference type="AlphaFoldDB" id="A0A1E7FGU5"/>
<feature type="compositionally biased region" description="Polar residues" evidence="1">
    <location>
        <begin position="98"/>
        <end position="111"/>
    </location>
</feature>
<feature type="compositionally biased region" description="Polar residues" evidence="1">
    <location>
        <begin position="420"/>
        <end position="430"/>
    </location>
</feature>
<feature type="compositionally biased region" description="Polar residues" evidence="1">
    <location>
        <begin position="335"/>
        <end position="344"/>
    </location>
</feature>
<feature type="compositionally biased region" description="Low complexity" evidence="1">
    <location>
        <begin position="397"/>
        <end position="419"/>
    </location>
</feature>
<dbReference type="EMBL" id="KV784357">
    <property type="protein sequence ID" value="OEU17367.1"/>
    <property type="molecule type" value="Genomic_DNA"/>
</dbReference>
<feature type="compositionally biased region" description="Low complexity" evidence="1">
    <location>
        <begin position="162"/>
        <end position="175"/>
    </location>
</feature>
<feature type="compositionally biased region" description="Low complexity" evidence="1">
    <location>
        <begin position="30"/>
        <end position="40"/>
    </location>
</feature>
<feature type="compositionally biased region" description="Low complexity" evidence="1">
    <location>
        <begin position="536"/>
        <end position="577"/>
    </location>
</feature>
<name>A0A1E7FGU5_9STRA</name>